<reference evidence="4" key="1">
    <citation type="journal article" date="2020" name="mSystems">
        <title>Genome- and Community-Level Interaction Insights into Carbon Utilization and Element Cycling Functions of Hydrothermarchaeota in Hydrothermal Sediment.</title>
        <authorList>
            <person name="Zhou Z."/>
            <person name="Liu Y."/>
            <person name="Xu W."/>
            <person name="Pan J."/>
            <person name="Luo Z.H."/>
            <person name="Li M."/>
        </authorList>
    </citation>
    <scope>NUCLEOTIDE SEQUENCE [LARGE SCALE GENOMIC DNA]</scope>
    <source>
        <strain evidence="4">SpSt-508</strain>
    </source>
</reference>
<gene>
    <name evidence="4" type="ORF">ENS64_16695</name>
</gene>
<dbReference type="GO" id="GO:0008714">
    <property type="term" value="F:AMP nucleosidase activity"/>
    <property type="evidence" value="ECO:0007669"/>
    <property type="project" value="UniProtKB-EC"/>
</dbReference>
<dbReference type="EC" id="3.2.2.4" evidence="2"/>
<dbReference type="InterPro" id="IPR052341">
    <property type="entry name" value="LOG_family_nucleotidases"/>
</dbReference>
<accession>A0A7C4QS57</accession>
<proteinExistence type="predicted"/>
<dbReference type="AlphaFoldDB" id="A0A7C4QS57"/>
<dbReference type="PANTHER" id="PTHR43393">
    <property type="entry name" value="CYTOKININ RIBOSIDE 5'-MONOPHOSPHATE PHOSPHORIBOHYDROLASE"/>
    <property type="match status" value="1"/>
</dbReference>
<evidence type="ECO:0000256" key="2">
    <source>
        <dbReference type="ARBA" id="ARBA00011985"/>
    </source>
</evidence>
<dbReference type="EMBL" id="DSVQ01000019">
    <property type="protein sequence ID" value="HGT40885.1"/>
    <property type="molecule type" value="Genomic_DNA"/>
</dbReference>
<evidence type="ECO:0000256" key="3">
    <source>
        <dbReference type="ARBA" id="ARBA00031983"/>
    </source>
</evidence>
<evidence type="ECO:0000313" key="4">
    <source>
        <dbReference type="EMBL" id="HGT40885.1"/>
    </source>
</evidence>
<comment type="catalytic activity">
    <reaction evidence="1">
        <text>AMP + H2O = D-ribose 5-phosphate + adenine</text>
        <dbReference type="Rhea" id="RHEA:20129"/>
        <dbReference type="ChEBI" id="CHEBI:15377"/>
        <dbReference type="ChEBI" id="CHEBI:16708"/>
        <dbReference type="ChEBI" id="CHEBI:78346"/>
        <dbReference type="ChEBI" id="CHEBI:456215"/>
        <dbReference type="EC" id="3.2.2.4"/>
    </reaction>
</comment>
<dbReference type="GO" id="GO:0005829">
    <property type="term" value="C:cytosol"/>
    <property type="evidence" value="ECO:0007669"/>
    <property type="project" value="TreeGrafter"/>
</dbReference>
<dbReference type="Gene3D" id="3.40.50.450">
    <property type="match status" value="1"/>
</dbReference>
<comment type="caution">
    <text evidence="4">The sequence shown here is derived from an EMBL/GenBank/DDBJ whole genome shotgun (WGS) entry which is preliminary data.</text>
</comment>
<name>A0A7C4QS57_9PLAN</name>
<organism evidence="4">
    <name type="scientific">Schlesneria paludicola</name>
    <dbReference type="NCBI Taxonomy" id="360056"/>
    <lineage>
        <taxon>Bacteria</taxon>
        <taxon>Pseudomonadati</taxon>
        <taxon>Planctomycetota</taxon>
        <taxon>Planctomycetia</taxon>
        <taxon>Planctomycetales</taxon>
        <taxon>Planctomycetaceae</taxon>
        <taxon>Schlesneria</taxon>
    </lineage>
</organism>
<sequence>MDDAPQTGERAAVPLPDAAPVDREAAARAALLADLRLTTDKLERDGASRGDLKILSRALKELRYAFKVFSPYRRHKKVTVFGSARTPPQHPDYQLSLEFGRRMASAGWMVITGAGGGIMEGAHVGAGQAMSMGVNIVLPFEQEANYVISKDEKLVTFRYFFTRKLMFVKETHAVALFPGGFGTQDELFETLTLLQTGKRDLLPIVCIDHPGGLYWKAWDDYVREQLLGRKLISPEDLSLYRITDNLDDAVAEIMQFYAVFDSMRFVQDRLVIRLREAPSDALLKRLNAEFHDVLSGGKIERTETHPFEFDDDHVRHLPRIALRFNRRSTGRLRQMIDFLNREIVATTDEDSE</sequence>
<protein>
    <recommendedName>
        <fullName evidence="3">AMP nucleosidase</fullName>
        <ecNumber evidence="2">3.2.2.4</ecNumber>
    </recommendedName>
    <alternativeName>
        <fullName evidence="3">AMP nucleosidase</fullName>
    </alternativeName>
</protein>
<evidence type="ECO:0000256" key="1">
    <source>
        <dbReference type="ARBA" id="ARBA00000274"/>
    </source>
</evidence>
<dbReference type="Pfam" id="PF03641">
    <property type="entry name" value="Lysine_decarbox"/>
    <property type="match status" value="1"/>
</dbReference>
<dbReference type="SUPFAM" id="SSF102405">
    <property type="entry name" value="MCP/YpsA-like"/>
    <property type="match status" value="1"/>
</dbReference>
<dbReference type="PANTHER" id="PTHR43393:SF2">
    <property type="entry name" value="CYTOKININ RIBOSIDE 5'-MONOPHOSPHATE PHOSPHORIBOHYDROLASE"/>
    <property type="match status" value="1"/>
</dbReference>
<dbReference type="InterPro" id="IPR031100">
    <property type="entry name" value="LOG_fam"/>
</dbReference>